<reference evidence="2 3" key="1">
    <citation type="submission" date="2024-01" db="EMBL/GenBank/DDBJ databases">
        <title>The genomes of 5 underutilized Papilionoideae crops provide insights into root nodulation and disease resistanc.</title>
        <authorList>
            <person name="Jiang F."/>
        </authorList>
    </citation>
    <scope>NUCLEOTIDE SEQUENCE [LARGE SCALE GENOMIC DNA]</scope>
    <source>
        <strain evidence="2">JINMINGXINNONG_FW02</strain>
        <tissue evidence="2">Leaves</tissue>
    </source>
</reference>
<evidence type="ECO:0000256" key="1">
    <source>
        <dbReference type="SAM" id="MobiDB-lite"/>
    </source>
</evidence>
<feature type="region of interest" description="Disordered" evidence="1">
    <location>
        <begin position="71"/>
        <end position="105"/>
    </location>
</feature>
<evidence type="ECO:0000313" key="3">
    <source>
        <dbReference type="Proteomes" id="UP001374584"/>
    </source>
</evidence>
<evidence type="ECO:0000313" key="2">
    <source>
        <dbReference type="EMBL" id="KAK7357454.1"/>
    </source>
</evidence>
<feature type="compositionally biased region" description="Basic and acidic residues" evidence="1">
    <location>
        <begin position="91"/>
        <end position="105"/>
    </location>
</feature>
<organism evidence="2 3">
    <name type="scientific">Phaseolus coccineus</name>
    <name type="common">Scarlet runner bean</name>
    <name type="synonym">Phaseolus multiflorus</name>
    <dbReference type="NCBI Taxonomy" id="3886"/>
    <lineage>
        <taxon>Eukaryota</taxon>
        <taxon>Viridiplantae</taxon>
        <taxon>Streptophyta</taxon>
        <taxon>Embryophyta</taxon>
        <taxon>Tracheophyta</taxon>
        <taxon>Spermatophyta</taxon>
        <taxon>Magnoliopsida</taxon>
        <taxon>eudicotyledons</taxon>
        <taxon>Gunneridae</taxon>
        <taxon>Pentapetalae</taxon>
        <taxon>rosids</taxon>
        <taxon>fabids</taxon>
        <taxon>Fabales</taxon>
        <taxon>Fabaceae</taxon>
        <taxon>Papilionoideae</taxon>
        <taxon>50 kb inversion clade</taxon>
        <taxon>NPAAA clade</taxon>
        <taxon>indigoferoid/millettioid clade</taxon>
        <taxon>Phaseoleae</taxon>
        <taxon>Phaseolus</taxon>
    </lineage>
</organism>
<dbReference type="AlphaFoldDB" id="A0AAN9R499"/>
<sequence>MPAYLAPRRYFCPRSSLALRQRSFLVRSSLALRQRSSLVHCHRSSLAIFLYLYLGIKMLEVKLEGREAQAATKRKNKHGFKRSFVMKKLKQPQEKSTGKENPQKV</sequence>
<keyword evidence="3" id="KW-1185">Reference proteome</keyword>
<name>A0AAN9R499_PHACN</name>
<comment type="caution">
    <text evidence="2">The sequence shown here is derived from an EMBL/GenBank/DDBJ whole genome shotgun (WGS) entry which is preliminary data.</text>
</comment>
<proteinExistence type="predicted"/>
<dbReference type="Proteomes" id="UP001374584">
    <property type="component" value="Unassembled WGS sequence"/>
</dbReference>
<feature type="compositionally biased region" description="Basic residues" evidence="1">
    <location>
        <begin position="72"/>
        <end position="90"/>
    </location>
</feature>
<gene>
    <name evidence="2" type="ORF">VNO80_16740</name>
</gene>
<protein>
    <submittedName>
        <fullName evidence="2">Uncharacterized protein</fullName>
    </submittedName>
</protein>
<accession>A0AAN9R499</accession>
<dbReference type="EMBL" id="JAYMYR010000006">
    <property type="protein sequence ID" value="KAK7357454.1"/>
    <property type="molecule type" value="Genomic_DNA"/>
</dbReference>